<gene>
    <name evidence="1" type="ORF">GNI_011800</name>
</gene>
<organism evidence="1 2">
    <name type="scientific">Gregarina niphandrodes</name>
    <name type="common">Septate eugregarine</name>
    <dbReference type="NCBI Taxonomy" id="110365"/>
    <lineage>
        <taxon>Eukaryota</taxon>
        <taxon>Sar</taxon>
        <taxon>Alveolata</taxon>
        <taxon>Apicomplexa</taxon>
        <taxon>Conoidasida</taxon>
        <taxon>Gregarinasina</taxon>
        <taxon>Eugregarinorida</taxon>
        <taxon>Gregarinidae</taxon>
        <taxon>Gregarina</taxon>
    </lineage>
</organism>
<keyword evidence="2" id="KW-1185">Reference proteome</keyword>
<protein>
    <submittedName>
        <fullName evidence="1">Uncharacterized protein</fullName>
    </submittedName>
</protein>
<accession>A0A023BD04</accession>
<dbReference type="EMBL" id="AFNH02000087">
    <property type="protein sequence ID" value="EZG85435.1"/>
    <property type="molecule type" value="Genomic_DNA"/>
</dbReference>
<dbReference type="GeneID" id="22910695"/>
<proteinExistence type="predicted"/>
<evidence type="ECO:0000313" key="2">
    <source>
        <dbReference type="Proteomes" id="UP000019763"/>
    </source>
</evidence>
<dbReference type="Proteomes" id="UP000019763">
    <property type="component" value="Unassembled WGS sequence"/>
</dbReference>
<comment type="caution">
    <text evidence="1">The sequence shown here is derived from an EMBL/GenBank/DDBJ whole genome shotgun (WGS) entry which is preliminary data.</text>
</comment>
<evidence type="ECO:0000313" key="1">
    <source>
        <dbReference type="EMBL" id="EZG85435.1"/>
    </source>
</evidence>
<sequence>MSDFEYEDDDYGYEEDGAGVADLFTEAEFVGLRSPAAHVLLRRVLETATEADTSTLKKALLALLCHPLTTLDAAVDLVNRLHAVGGDMDRANLNKGISQLVRLGGGLALLKAQPWCRGDLMRLTLVTWAEYNLNTTTTRSIDGAPANVGSSTDGPSTNKCQLGRELKECEDELYDWVLAAVNKPPGATPVCSALYIILQIHHQWVAENYQIGENGAGERGFVEADSFPLDQRCKRILDYLQRTPDVNTVLDMFVKTFVVNLALIDYCILTDSFDRAWDLTVDLLAIANNQVQHTTCHAELYKRVLVLEILAPRDIDINTLCNLGTHGTLAAVESRPAFRHLLDLVNNKALVQDWNPSQQILVKVRKFAIRRSR</sequence>
<reference evidence="1" key="1">
    <citation type="submission" date="2013-12" db="EMBL/GenBank/DDBJ databases">
        <authorList>
            <person name="Omoto C.K."/>
            <person name="Sibley D."/>
            <person name="Venepally P."/>
            <person name="Hadjithomas M."/>
            <person name="Karamycheva S."/>
            <person name="Brunk B."/>
            <person name="Roos D."/>
            <person name="Caler E."/>
            <person name="Lorenzi H."/>
        </authorList>
    </citation>
    <scope>NUCLEOTIDE SEQUENCE</scope>
</reference>
<dbReference type="RefSeq" id="XP_011128831.1">
    <property type="nucleotide sequence ID" value="XM_011130529.1"/>
</dbReference>
<name>A0A023BD04_GRENI</name>
<dbReference type="AlphaFoldDB" id="A0A023BD04"/>
<dbReference type="VEuPathDB" id="CryptoDB:GNI_011800"/>